<reference evidence="5 6" key="1">
    <citation type="journal article" date="2005" name="Genome Res.">
        <title>Living with two extremes: conclusions from the genome sequence of Natronomonas pharaonis.</title>
        <authorList>
            <person name="Falb M."/>
            <person name="Pfeiffer F."/>
            <person name="Palm P."/>
            <person name="Rodewald K."/>
            <person name="Hickmann V."/>
            <person name="Tittor J."/>
            <person name="Oesterhelt D."/>
        </authorList>
    </citation>
    <scope>NUCLEOTIDE SEQUENCE [LARGE SCALE GENOMIC DNA]</scope>
    <source>
        <strain evidence="6">ATCC 35678 / DSM 2160 / CIP 103997 / JCM 8858 / NBRC 14720 / NCIMB 2260 / Gabara</strain>
    </source>
</reference>
<evidence type="ECO:0000259" key="4">
    <source>
        <dbReference type="Pfam" id="PF24278"/>
    </source>
</evidence>
<keyword evidence="2" id="KW-0804">Transcription</keyword>
<keyword evidence="1" id="KW-0805">Transcription regulation</keyword>
<dbReference type="STRING" id="348780.NP_2794A"/>
<dbReference type="InterPro" id="IPR036388">
    <property type="entry name" value="WH-like_DNA-bd_sf"/>
</dbReference>
<gene>
    <name evidence="5" type="ordered locus">NP_2794A</name>
</gene>
<dbReference type="Proteomes" id="UP000002698">
    <property type="component" value="Chromosome"/>
</dbReference>
<dbReference type="GO" id="GO:0003677">
    <property type="term" value="F:DNA binding"/>
    <property type="evidence" value="ECO:0007669"/>
    <property type="project" value="InterPro"/>
</dbReference>
<feature type="domain" description="HTH bat-type" evidence="3">
    <location>
        <begin position="160"/>
        <end position="210"/>
    </location>
</feature>
<dbReference type="InterPro" id="IPR007050">
    <property type="entry name" value="HTH_bacterioopsin"/>
</dbReference>
<dbReference type="EMBL" id="CR936257">
    <property type="protein sequence ID" value="CAI49488.1"/>
    <property type="molecule type" value="Genomic_DNA"/>
</dbReference>
<dbReference type="Pfam" id="PF24278">
    <property type="entry name" value="HVO_0513_N"/>
    <property type="match status" value="1"/>
</dbReference>
<evidence type="ECO:0000259" key="3">
    <source>
        <dbReference type="Pfam" id="PF04967"/>
    </source>
</evidence>
<dbReference type="PANTHER" id="PTHR34236">
    <property type="entry name" value="DIMETHYL SULFOXIDE REDUCTASE TRANSCRIPTIONAL ACTIVATOR"/>
    <property type="match status" value="1"/>
</dbReference>
<proteinExistence type="predicted"/>
<name>A0A1U7EWL0_NATPD</name>
<accession>A0A1U7EWL0</accession>
<dbReference type="AlphaFoldDB" id="A0A1U7EWL0"/>
<evidence type="ECO:0000256" key="1">
    <source>
        <dbReference type="ARBA" id="ARBA00023015"/>
    </source>
</evidence>
<dbReference type="EnsemblBacteria" id="CAI49488">
    <property type="protein sequence ID" value="CAI49488"/>
    <property type="gene ID" value="NP_2794A"/>
</dbReference>
<evidence type="ECO:0000313" key="5">
    <source>
        <dbReference type="EMBL" id="CAI49488.1"/>
    </source>
</evidence>
<dbReference type="KEGG" id="nph:NP_2794A"/>
<organism evidence="5 6">
    <name type="scientific">Natronomonas pharaonis (strain ATCC 35678 / DSM 2160 / CIP 103997 / JCM 8858 / NBRC 14720 / NCIMB 2260 / Gabara)</name>
    <name type="common">Halobacterium pharaonis</name>
    <dbReference type="NCBI Taxonomy" id="348780"/>
    <lineage>
        <taxon>Archaea</taxon>
        <taxon>Methanobacteriati</taxon>
        <taxon>Methanobacteriota</taxon>
        <taxon>Stenosarchaea group</taxon>
        <taxon>Halobacteria</taxon>
        <taxon>Halobacteriales</taxon>
        <taxon>Natronomonadaceae</taxon>
        <taxon>Natronomonas</taxon>
    </lineage>
</organism>
<keyword evidence="6" id="KW-1185">Reference proteome</keyword>
<dbReference type="OrthoDB" id="194393at2157"/>
<dbReference type="PANTHER" id="PTHR34236:SF1">
    <property type="entry name" value="DIMETHYL SULFOXIDE REDUCTASE TRANSCRIPTIONAL ACTIVATOR"/>
    <property type="match status" value="1"/>
</dbReference>
<dbReference type="GeneID" id="3701562"/>
<protein>
    <submittedName>
        <fullName evidence="5">HTH-10 family transcription regulator</fullName>
    </submittedName>
</protein>
<dbReference type="Gene3D" id="1.10.10.10">
    <property type="entry name" value="Winged helix-like DNA-binding domain superfamily/Winged helix DNA-binding domain"/>
    <property type="match status" value="1"/>
</dbReference>
<dbReference type="InterPro" id="IPR016032">
    <property type="entry name" value="Sig_transdc_resp-reg_C-effctor"/>
</dbReference>
<evidence type="ECO:0000313" key="6">
    <source>
        <dbReference type="Proteomes" id="UP000002698"/>
    </source>
</evidence>
<dbReference type="InterPro" id="IPR056493">
    <property type="entry name" value="HVO_0513_N"/>
</dbReference>
<dbReference type="Pfam" id="PF04967">
    <property type="entry name" value="HTH_10"/>
    <property type="match status" value="1"/>
</dbReference>
<feature type="domain" description="HVO-0513-like N-terminal" evidence="4">
    <location>
        <begin position="17"/>
        <end position="149"/>
    </location>
</feature>
<dbReference type="SUPFAM" id="SSF46894">
    <property type="entry name" value="C-terminal effector domain of the bipartite response regulators"/>
    <property type="match status" value="1"/>
</dbReference>
<dbReference type="RefSeq" id="WP_011323113.1">
    <property type="nucleotide sequence ID" value="NC_007426.1"/>
</dbReference>
<sequence length="216" mass="23708">MRYVKVSLVPEDGEIDPTGGTVAASPDHNYEAILHTNRLNDGTAVYLLKISGGPDGLDELFEASDNVLSYDISTLRDGVQAYLHTEPTDVGQALHDLTQRHELVIDMPIEYGPNGGISVASIGGEETVKEAIDDIPENLRVELERLSDYDPELQELSAMLTDRQREILDTAAELGYYQVPREATHQDIADHLGLSTTTVGEHLRKIEARMLSEIAG</sequence>
<dbReference type="eggNOG" id="arCOG02274">
    <property type="taxonomic scope" value="Archaea"/>
</dbReference>
<evidence type="ECO:0000256" key="2">
    <source>
        <dbReference type="ARBA" id="ARBA00023163"/>
    </source>
</evidence>
<dbReference type="GO" id="GO:0006355">
    <property type="term" value="P:regulation of DNA-templated transcription"/>
    <property type="evidence" value="ECO:0007669"/>
    <property type="project" value="InterPro"/>
</dbReference>
<dbReference type="HOGENOM" id="CLU_092678_0_0_2"/>